<dbReference type="EMBL" id="AP012342">
    <property type="protein sequence ID" value="BAM05996.1"/>
    <property type="molecule type" value="Genomic_DNA"/>
</dbReference>
<organism evidence="11 12">
    <name type="scientific">Leptospirillum ferrooxidans (strain C2-3)</name>
    <dbReference type="NCBI Taxonomy" id="1162668"/>
    <lineage>
        <taxon>Bacteria</taxon>
        <taxon>Pseudomonadati</taxon>
        <taxon>Nitrospirota</taxon>
        <taxon>Nitrospiria</taxon>
        <taxon>Nitrospirales</taxon>
        <taxon>Nitrospiraceae</taxon>
        <taxon>Leptospirillum</taxon>
    </lineage>
</organism>
<evidence type="ECO:0000256" key="8">
    <source>
        <dbReference type="ARBA" id="ARBA00022927"/>
    </source>
</evidence>
<dbReference type="Gene3D" id="1.10.287.1700">
    <property type="match status" value="1"/>
</dbReference>
<keyword evidence="10" id="KW-1006">Bacterial flagellum protein export</keyword>
<keyword evidence="6" id="KW-0145">Chemotaxis</keyword>
<dbReference type="PATRIC" id="fig|1162668.3.peg.316"/>
<accession>I0IL47</accession>
<dbReference type="GO" id="GO:0009288">
    <property type="term" value="C:bacterial-type flagellum"/>
    <property type="evidence" value="ECO:0007669"/>
    <property type="project" value="InterPro"/>
</dbReference>
<keyword evidence="5" id="KW-1003">Cell membrane</keyword>
<dbReference type="GO" id="GO:0006935">
    <property type="term" value="P:chemotaxis"/>
    <property type="evidence" value="ECO:0007669"/>
    <property type="project" value="UniProtKB-KW"/>
</dbReference>
<dbReference type="AlphaFoldDB" id="I0IL47"/>
<evidence type="ECO:0000256" key="9">
    <source>
        <dbReference type="ARBA" id="ARBA00023136"/>
    </source>
</evidence>
<dbReference type="KEGG" id="lfc:LFE_0274"/>
<proteinExistence type="inferred from homology"/>
<protein>
    <recommendedName>
        <fullName evidence="3">Flagellar FliJ protein</fullName>
    </recommendedName>
</protein>
<reference evidence="11 12" key="1">
    <citation type="journal article" date="2012" name="J. Bacteriol.">
        <title>Complete Genome Sequence of Leptospirillum ferrooxidans Strain C2-3, Isolated from a Fresh Volcanic Ash Deposit on the Island of Miyake, Japan.</title>
        <authorList>
            <person name="Fujimura R."/>
            <person name="Sato Y."/>
            <person name="Nishizawa T."/>
            <person name="Oshima K."/>
            <person name="Kim S.-W."/>
            <person name="Hattori M."/>
            <person name="Kamijo T."/>
            <person name="Ohta H."/>
        </authorList>
    </citation>
    <scope>NUCLEOTIDE SEQUENCE [LARGE SCALE GENOMIC DNA]</scope>
    <source>
        <strain evidence="11 12">C2-3</strain>
    </source>
</reference>
<dbReference type="GO" id="GO:0071973">
    <property type="term" value="P:bacterial-type flagellum-dependent cell motility"/>
    <property type="evidence" value="ECO:0007669"/>
    <property type="project" value="InterPro"/>
</dbReference>
<evidence type="ECO:0000313" key="12">
    <source>
        <dbReference type="Proteomes" id="UP000007382"/>
    </source>
</evidence>
<evidence type="ECO:0000313" key="11">
    <source>
        <dbReference type="EMBL" id="BAM05996.1"/>
    </source>
</evidence>
<dbReference type="GO" id="GO:0005886">
    <property type="term" value="C:plasma membrane"/>
    <property type="evidence" value="ECO:0007669"/>
    <property type="project" value="UniProtKB-SubCell"/>
</dbReference>
<keyword evidence="12" id="KW-1185">Reference proteome</keyword>
<dbReference type="HOGENOM" id="CLU_1625038_0_0_0"/>
<evidence type="ECO:0000256" key="5">
    <source>
        <dbReference type="ARBA" id="ARBA00022475"/>
    </source>
</evidence>
<evidence type="ECO:0000256" key="6">
    <source>
        <dbReference type="ARBA" id="ARBA00022500"/>
    </source>
</evidence>
<dbReference type="RefSeq" id="WP_014448489.1">
    <property type="nucleotide sequence ID" value="NC_017094.1"/>
</dbReference>
<dbReference type="GO" id="GO:0044781">
    <property type="term" value="P:bacterial-type flagellum organization"/>
    <property type="evidence" value="ECO:0007669"/>
    <property type="project" value="UniProtKB-KW"/>
</dbReference>
<evidence type="ECO:0000256" key="4">
    <source>
        <dbReference type="ARBA" id="ARBA00022448"/>
    </source>
</evidence>
<evidence type="ECO:0000256" key="7">
    <source>
        <dbReference type="ARBA" id="ARBA00022795"/>
    </source>
</evidence>
<evidence type="ECO:0000256" key="3">
    <source>
        <dbReference type="ARBA" id="ARBA00020392"/>
    </source>
</evidence>
<dbReference type="STRING" id="1162668.LFE_0274"/>
<evidence type="ECO:0000256" key="1">
    <source>
        <dbReference type="ARBA" id="ARBA00004413"/>
    </source>
</evidence>
<dbReference type="GO" id="GO:0015031">
    <property type="term" value="P:protein transport"/>
    <property type="evidence" value="ECO:0007669"/>
    <property type="project" value="UniProtKB-KW"/>
</dbReference>
<comment type="subcellular location">
    <subcellularLocation>
        <location evidence="1">Cell membrane</location>
        <topology evidence="1">Peripheral membrane protein</topology>
        <orientation evidence="1">Cytoplasmic side</orientation>
    </subcellularLocation>
</comment>
<evidence type="ECO:0000256" key="2">
    <source>
        <dbReference type="ARBA" id="ARBA00010004"/>
    </source>
</evidence>
<keyword evidence="7" id="KW-1005">Bacterial flagellum biogenesis</keyword>
<keyword evidence="9" id="KW-0472">Membrane</keyword>
<dbReference type="Pfam" id="PF02050">
    <property type="entry name" value="FliJ"/>
    <property type="match status" value="1"/>
</dbReference>
<gene>
    <name evidence="11" type="ordered locus">LFE_0274</name>
</gene>
<keyword evidence="4" id="KW-0813">Transport</keyword>
<dbReference type="Proteomes" id="UP000007382">
    <property type="component" value="Chromosome"/>
</dbReference>
<dbReference type="InterPro" id="IPR012823">
    <property type="entry name" value="Flagell_FliJ"/>
</dbReference>
<reference evidence="12" key="2">
    <citation type="submission" date="2012-03" db="EMBL/GenBank/DDBJ databases">
        <title>The complete genome sequence of the pioneer microbe on fresh volcanic deposit, Leptospirillum ferrooxidans strain C2-3.</title>
        <authorList>
            <person name="Fujimura R."/>
            <person name="Sato Y."/>
            <person name="Nishizawa T."/>
            <person name="Nanba K."/>
            <person name="Oshima K."/>
            <person name="Hattori M."/>
            <person name="Kamijo T."/>
            <person name="Ohta H."/>
        </authorList>
    </citation>
    <scope>NUCLEOTIDE SEQUENCE [LARGE SCALE GENOMIC DNA]</scope>
    <source>
        <strain evidence="12">C2-3</strain>
    </source>
</reference>
<name>I0IL47_LEPFC</name>
<comment type="similarity">
    <text evidence="2">Belongs to the FliJ family.</text>
</comment>
<sequence>MAFPSRYESLRKLKEISVRKSEQLFMEALGILEHNRMLLKKLDSKRVQSVASISGQEGSFAQTVSWRALCYDYVNAVSEEIQRVEEEISKIEIELSRRRCHWQEATKELKKVEHLMEIELQGQKDLEARREERVKDDLQMSRWGKASNFQPVSLSLEKGQDGR</sequence>
<dbReference type="InterPro" id="IPR053716">
    <property type="entry name" value="Flag_assembly_chemotaxis_eff"/>
</dbReference>
<keyword evidence="8" id="KW-0653">Protein transport</keyword>
<evidence type="ECO:0000256" key="10">
    <source>
        <dbReference type="ARBA" id="ARBA00023225"/>
    </source>
</evidence>